<dbReference type="GO" id="GO:0004175">
    <property type="term" value="F:endopeptidase activity"/>
    <property type="evidence" value="ECO:0007669"/>
    <property type="project" value="UniProtKB-ARBA"/>
</dbReference>
<feature type="transmembrane region" description="Helical" evidence="1">
    <location>
        <begin position="12"/>
        <end position="33"/>
    </location>
</feature>
<dbReference type="AlphaFoldDB" id="A0A7X0JV49"/>
<dbReference type="Pfam" id="PF02517">
    <property type="entry name" value="Rce1-like"/>
    <property type="match status" value="1"/>
</dbReference>
<dbReference type="RefSeq" id="WP_166846021.1">
    <property type="nucleotide sequence ID" value="NZ_JAAONY010000002.1"/>
</dbReference>
<keyword evidence="1" id="KW-0472">Membrane</keyword>
<evidence type="ECO:0000259" key="2">
    <source>
        <dbReference type="Pfam" id="PF02517"/>
    </source>
</evidence>
<keyword evidence="1" id="KW-1133">Transmembrane helix</keyword>
<feature type="transmembrane region" description="Helical" evidence="1">
    <location>
        <begin position="45"/>
        <end position="66"/>
    </location>
</feature>
<dbReference type="Proteomes" id="UP000528457">
    <property type="component" value="Unassembled WGS sequence"/>
</dbReference>
<feature type="domain" description="CAAX prenyl protease 2/Lysostaphin resistance protein A-like" evidence="2">
    <location>
        <begin position="93"/>
        <end position="184"/>
    </location>
</feature>
<evidence type="ECO:0000313" key="3">
    <source>
        <dbReference type="EMBL" id="MBB6522374.1"/>
    </source>
</evidence>
<evidence type="ECO:0000256" key="1">
    <source>
        <dbReference type="SAM" id="Phobius"/>
    </source>
</evidence>
<reference evidence="3 4" key="1">
    <citation type="submission" date="2020-08" db="EMBL/GenBank/DDBJ databases">
        <title>Genomic Encyclopedia of Type Strains, Phase IV (KMG-IV): sequencing the most valuable type-strain genomes for metagenomic binning, comparative biology and taxonomic classification.</title>
        <authorList>
            <person name="Goeker M."/>
        </authorList>
    </citation>
    <scope>NUCLEOTIDE SEQUENCE [LARGE SCALE GENOMIC DNA]</scope>
    <source>
        <strain evidence="3 4">DSM 22368</strain>
    </source>
</reference>
<sequence length="196" mass="21928">MNKKVATPQIPQISFSLIIKSQLGLALLGFVLAGGYRGNWQIEDAIFVLYGVLLALASFLLLFMVYKTLPRMVQSLNRDLEIYGTMIGHMNNWQLAVIGVLAGLSEEWLFRAFLQDFIMGFSGNDSLGSAIAIVIASLGFAALHGLSRLYFLFTFIMGLMLGYAYHLSGSLLMVIIWHGIYDIIALIWLKRKNWSL</sequence>
<comment type="caution">
    <text evidence="3">The sequence shown here is derived from an EMBL/GenBank/DDBJ whole genome shotgun (WGS) entry which is preliminary data.</text>
</comment>
<dbReference type="GO" id="GO:0080120">
    <property type="term" value="P:CAAX-box protein maturation"/>
    <property type="evidence" value="ECO:0007669"/>
    <property type="project" value="UniProtKB-ARBA"/>
</dbReference>
<feature type="transmembrane region" description="Helical" evidence="1">
    <location>
        <begin position="95"/>
        <end position="114"/>
    </location>
</feature>
<proteinExistence type="predicted"/>
<keyword evidence="4" id="KW-1185">Reference proteome</keyword>
<name>A0A7X0JV49_9GAMM</name>
<accession>A0A7X0JV49</accession>
<dbReference type="InterPro" id="IPR003675">
    <property type="entry name" value="Rce1/LyrA-like_dom"/>
</dbReference>
<dbReference type="InParanoid" id="A0A7X0JV49"/>
<feature type="transmembrane region" description="Helical" evidence="1">
    <location>
        <begin position="126"/>
        <end position="142"/>
    </location>
</feature>
<dbReference type="PANTHER" id="PTHR43592:SF15">
    <property type="entry name" value="CAAX AMINO TERMINAL PROTEASE FAMILY PROTEIN"/>
    <property type="match status" value="1"/>
</dbReference>
<evidence type="ECO:0000313" key="4">
    <source>
        <dbReference type="Proteomes" id="UP000528457"/>
    </source>
</evidence>
<dbReference type="PANTHER" id="PTHR43592">
    <property type="entry name" value="CAAX AMINO TERMINAL PROTEASE"/>
    <property type="match status" value="1"/>
</dbReference>
<gene>
    <name evidence="3" type="ORF">HNR48_002659</name>
</gene>
<organism evidence="3 4">
    <name type="scientific">Pseudoteredinibacter isoporae</name>
    <dbReference type="NCBI Taxonomy" id="570281"/>
    <lineage>
        <taxon>Bacteria</taxon>
        <taxon>Pseudomonadati</taxon>
        <taxon>Pseudomonadota</taxon>
        <taxon>Gammaproteobacteria</taxon>
        <taxon>Cellvibrionales</taxon>
        <taxon>Cellvibrionaceae</taxon>
        <taxon>Pseudoteredinibacter</taxon>
    </lineage>
</organism>
<protein>
    <recommendedName>
        <fullName evidence="2">CAAX prenyl protease 2/Lysostaphin resistance protein A-like domain-containing protein</fullName>
    </recommendedName>
</protein>
<keyword evidence="1" id="KW-0812">Transmembrane</keyword>
<dbReference type="EMBL" id="JACHHT010000002">
    <property type="protein sequence ID" value="MBB6522374.1"/>
    <property type="molecule type" value="Genomic_DNA"/>
</dbReference>